<dbReference type="Proteomes" id="UP001595477">
    <property type="component" value="Unassembled WGS sequence"/>
</dbReference>
<gene>
    <name evidence="3" type="ORF">ACFOEW_02245</name>
</gene>
<feature type="signal peptide" evidence="2">
    <location>
        <begin position="1"/>
        <end position="27"/>
    </location>
</feature>
<name>A0ABV7JUN2_9ALTE</name>
<dbReference type="EMBL" id="JBHRSX010000007">
    <property type="protein sequence ID" value="MFC3200638.1"/>
    <property type="molecule type" value="Genomic_DNA"/>
</dbReference>
<dbReference type="PANTHER" id="PTHR11014:SF63">
    <property type="entry name" value="METALLOPEPTIDASE, PUTATIVE (AFU_ORTHOLOGUE AFUA_6G09600)-RELATED"/>
    <property type="match status" value="1"/>
</dbReference>
<dbReference type="SUPFAM" id="SSF53187">
    <property type="entry name" value="Zn-dependent exopeptidases"/>
    <property type="match status" value="1"/>
</dbReference>
<keyword evidence="4" id="KW-1185">Reference proteome</keyword>
<proteinExistence type="predicted"/>
<evidence type="ECO:0000256" key="2">
    <source>
        <dbReference type="SAM" id="SignalP"/>
    </source>
</evidence>
<dbReference type="InterPro" id="IPR002933">
    <property type="entry name" value="Peptidase_M20"/>
</dbReference>
<accession>A0ABV7JUN2</accession>
<feature type="chain" id="PRO_5046909651" evidence="2">
    <location>
        <begin position="28"/>
        <end position="323"/>
    </location>
</feature>
<organism evidence="3 4">
    <name type="scientific">Alteromonas oceani</name>
    <dbReference type="NCBI Taxonomy" id="2071609"/>
    <lineage>
        <taxon>Bacteria</taxon>
        <taxon>Pseudomonadati</taxon>
        <taxon>Pseudomonadota</taxon>
        <taxon>Gammaproteobacteria</taxon>
        <taxon>Alteromonadales</taxon>
        <taxon>Alteromonadaceae</taxon>
        <taxon>Alteromonas/Salinimonas group</taxon>
        <taxon>Alteromonas</taxon>
    </lineage>
</organism>
<evidence type="ECO:0000313" key="3">
    <source>
        <dbReference type="EMBL" id="MFC3200638.1"/>
    </source>
</evidence>
<dbReference type="Gene3D" id="3.40.630.10">
    <property type="entry name" value="Zn peptidases"/>
    <property type="match status" value="1"/>
</dbReference>
<evidence type="ECO:0000256" key="1">
    <source>
        <dbReference type="ARBA" id="ARBA00022801"/>
    </source>
</evidence>
<dbReference type="RefSeq" id="WP_123326683.1">
    <property type="nucleotide sequence ID" value="NZ_JBHRSX010000007.1"/>
</dbReference>
<keyword evidence="1" id="KW-0378">Hydrolase</keyword>
<reference evidence="4" key="1">
    <citation type="journal article" date="2019" name="Int. J. Syst. Evol. Microbiol.">
        <title>The Global Catalogue of Microorganisms (GCM) 10K type strain sequencing project: providing services to taxonomists for standard genome sequencing and annotation.</title>
        <authorList>
            <consortium name="The Broad Institute Genomics Platform"/>
            <consortium name="The Broad Institute Genome Sequencing Center for Infectious Disease"/>
            <person name="Wu L."/>
            <person name="Ma J."/>
        </authorList>
    </citation>
    <scope>NUCLEOTIDE SEQUENCE [LARGE SCALE GENOMIC DNA]</scope>
    <source>
        <strain evidence="4">KCTC 52449</strain>
    </source>
</reference>
<dbReference type="PANTHER" id="PTHR11014">
    <property type="entry name" value="PEPTIDASE M20 FAMILY MEMBER"/>
    <property type="match status" value="1"/>
</dbReference>
<sequence>MKSITYSTFHVILFCSLALISFKEAGAADNAHIHQQIQQKTAAIYSELVAVRNDLHQHPELSGEEQRTANKIAASLTALGLNVTRDIGGHSVIGVLDTGKPGKSLAWRADIDAIPTVEGVGHNCGHDVHTTIALGMAEVLYSLKSQLTGKLIFVFQPAEETYTGARAMLDEGFLTAVQPDEFYAAHISPMPVGLVASKAGYLYADYRQVNLVFNKVVKPEATIALAKQSIASLQSVAKESPFWNTANLMDPTIGLGHPNTIYQNYVVVENRFDVEHAGDALTVSGYVSASNDELMQLINKRLRQKIANSGFAASFVEVNNQAS</sequence>
<protein>
    <submittedName>
        <fullName evidence="3">M20 family metallopeptidase</fullName>
    </submittedName>
</protein>
<keyword evidence="2" id="KW-0732">Signal</keyword>
<dbReference type="InterPro" id="IPR017439">
    <property type="entry name" value="Amidohydrolase"/>
</dbReference>
<comment type="caution">
    <text evidence="3">The sequence shown here is derived from an EMBL/GenBank/DDBJ whole genome shotgun (WGS) entry which is preliminary data.</text>
</comment>
<evidence type="ECO:0000313" key="4">
    <source>
        <dbReference type="Proteomes" id="UP001595477"/>
    </source>
</evidence>
<dbReference type="Pfam" id="PF01546">
    <property type="entry name" value="Peptidase_M20"/>
    <property type="match status" value="1"/>
</dbReference>